<comment type="caution">
    <text evidence="4">The sequence shown here is derived from an EMBL/GenBank/DDBJ whole genome shotgun (WGS) entry which is preliminary data.</text>
</comment>
<sequence length="207" mass="23190">MGTKYCTNCGEANALDAEFCINCGMKFPNKSDSPQNKVSTPVKVKSSSPSTSPKRKVTPQADLTSLRKQSRNFFILIVVLAIIVLAGVQIGKYNKTNEQKQKIAKIIDDYWVKGTFDTSINVKKKQIEMTAKDGTPAKSGIEKSYAYGSQYDNSLNTLREDSTNMSNDIEKSLGSKWKLMIMNPDRKDSVIMIFENGNELYDFQDNQ</sequence>
<evidence type="ECO:0000256" key="2">
    <source>
        <dbReference type="SAM" id="Phobius"/>
    </source>
</evidence>
<feature type="region of interest" description="Disordered" evidence="1">
    <location>
        <begin position="30"/>
        <end position="59"/>
    </location>
</feature>
<dbReference type="Proteomes" id="UP001152867">
    <property type="component" value="Unassembled WGS sequence"/>
</dbReference>
<keyword evidence="2" id="KW-0812">Transmembrane</keyword>
<evidence type="ECO:0000313" key="4">
    <source>
        <dbReference type="EMBL" id="MDF9914206.1"/>
    </source>
</evidence>
<keyword evidence="2" id="KW-1133">Transmembrane helix</keyword>
<name>A0ABT6DAQ9_9LACO</name>
<dbReference type="Pfam" id="PF13240">
    <property type="entry name" value="Zn_Ribbon_1"/>
    <property type="match status" value="1"/>
</dbReference>
<feature type="domain" description="Zinc-ribbon" evidence="3">
    <location>
        <begin position="5"/>
        <end position="26"/>
    </location>
</feature>
<feature type="compositionally biased region" description="Low complexity" evidence="1">
    <location>
        <begin position="37"/>
        <end position="52"/>
    </location>
</feature>
<feature type="transmembrane region" description="Helical" evidence="2">
    <location>
        <begin position="73"/>
        <end position="91"/>
    </location>
</feature>
<evidence type="ECO:0000259" key="3">
    <source>
        <dbReference type="Pfam" id="PF13240"/>
    </source>
</evidence>
<organism evidence="4 5">
    <name type="scientific">Furfurilactobacillus milii</name>
    <dbReference type="NCBI Taxonomy" id="2888272"/>
    <lineage>
        <taxon>Bacteria</taxon>
        <taxon>Bacillati</taxon>
        <taxon>Bacillota</taxon>
        <taxon>Bacilli</taxon>
        <taxon>Lactobacillales</taxon>
        <taxon>Lactobacillaceae</taxon>
        <taxon>Furfurilactobacillus</taxon>
    </lineage>
</organism>
<gene>
    <name evidence="4" type="ORF">NNA32_08080</name>
</gene>
<dbReference type="RefSeq" id="WP_178942888.1">
    <property type="nucleotide sequence ID" value="NZ_JAIWJG010000009.1"/>
</dbReference>
<protein>
    <submittedName>
        <fullName evidence="4">Zinc ribbon domain-containing protein</fullName>
    </submittedName>
</protein>
<keyword evidence="2" id="KW-0472">Membrane</keyword>
<dbReference type="EMBL" id="JANDJP010000009">
    <property type="protein sequence ID" value="MDF9914206.1"/>
    <property type="molecule type" value="Genomic_DNA"/>
</dbReference>
<accession>A0ABT6DAQ9</accession>
<reference evidence="4" key="1">
    <citation type="submission" date="2022-06" db="EMBL/GenBank/DDBJ databases">
        <title>Antifungal cultures and metabolites of lactic acid bacteria for use in dairy fermentations.</title>
        <authorList>
            <person name="Zhao Z."/>
            <person name="Gaenzle M."/>
        </authorList>
    </citation>
    <scope>NUCLEOTIDE SEQUENCE</scope>
    <source>
        <strain evidence="4">FUA3126</strain>
    </source>
</reference>
<proteinExistence type="predicted"/>
<evidence type="ECO:0000256" key="1">
    <source>
        <dbReference type="SAM" id="MobiDB-lite"/>
    </source>
</evidence>
<keyword evidence="5" id="KW-1185">Reference proteome</keyword>
<dbReference type="InterPro" id="IPR026870">
    <property type="entry name" value="Zinc_ribbon_dom"/>
</dbReference>
<evidence type="ECO:0000313" key="5">
    <source>
        <dbReference type="Proteomes" id="UP001152867"/>
    </source>
</evidence>